<dbReference type="Proteomes" id="UP000053766">
    <property type="component" value="Unassembled WGS sequence"/>
</dbReference>
<reference evidence="2 3" key="1">
    <citation type="submission" date="2013-11" db="EMBL/GenBank/DDBJ databases">
        <title>Draft genome of the bovine lungworm Dictyocaulus viviparus.</title>
        <authorList>
            <person name="Mitreva M."/>
        </authorList>
    </citation>
    <scope>NUCLEOTIDE SEQUENCE [LARGE SCALE GENOMIC DNA]</scope>
    <source>
        <strain evidence="2 3">HannoverDv2000</strain>
    </source>
</reference>
<feature type="compositionally biased region" description="Polar residues" evidence="1">
    <location>
        <begin position="42"/>
        <end position="58"/>
    </location>
</feature>
<sequence>MSLPRPKKPKDVDIDWMKAATLRPNRRSTATVRRLSVISMSSRVAASPFQGTTPSSGRQAKKVNVPIVPNMTVVDKNKYDDANRTVGCRSVASPSQMSDDRSSDSQNSIR</sequence>
<accession>A0A0D8X9S4</accession>
<gene>
    <name evidence="2" type="ORF">DICVIV_12713</name>
</gene>
<evidence type="ECO:0000313" key="3">
    <source>
        <dbReference type="Proteomes" id="UP000053766"/>
    </source>
</evidence>
<dbReference type="EMBL" id="KN716852">
    <property type="protein sequence ID" value="KJH41313.1"/>
    <property type="molecule type" value="Genomic_DNA"/>
</dbReference>
<proteinExistence type="predicted"/>
<reference evidence="3" key="2">
    <citation type="journal article" date="2016" name="Sci. Rep.">
        <title>Dictyocaulus viviparus genome, variome and transcriptome elucidate lungworm biology and support future intervention.</title>
        <authorList>
            <person name="McNulty S.N."/>
            <person name="Strube C."/>
            <person name="Rosa B.A."/>
            <person name="Martin J.C."/>
            <person name="Tyagi R."/>
            <person name="Choi Y.J."/>
            <person name="Wang Q."/>
            <person name="Hallsworth Pepin K."/>
            <person name="Zhang X."/>
            <person name="Ozersky P."/>
            <person name="Wilson R.K."/>
            <person name="Sternberg P.W."/>
            <person name="Gasser R.B."/>
            <person name="Mitreva M."/>
        </authorList>
    </citation>
    <scope>NUCLEOTIDE SEQUENCE [LARGE SCALE GENOMIC DNA]</scope>
    <source>
        <strain evidence="3">HannoverDv2000</strain>
    </source>
</reference>
<feature type="region of interest" description="Disordered" evidence="1">
    <location>
        <begin position="42"/>
        <end position="62"/>
    </location>
</feature>
<keyword evidence="3" id="KW-1185">Reference proteome</keyword>
<dbReference type="OrthoDB" id="5860401at2759"/>
<evidence type="ECO:0000313" key="2">
    <source>
        <dbReference type="EMBL" id="KJH41313.1"/>
    </source>
</evidence>
<feature type="region of interest" description="Disordered" evidence="1">
    <location>
        <begin position="85"/>
        <end position="110"/>
    </location>
</feature>
<name>A0A0D8X9S4_DICVI</name>
<evidence type="ECO:0000256" key="1">
    <source>
        <dbReference type="SAM" id="MobiDB-lite"/>
    </source>
</evidence>
<dbReference type="AlphaFoldDB" id="A0A0D8X9S4"/>
<organism evidence="2 3">
    <name type="scientific">Dictyocaulus viviparus</name>
    <name type="common">Bovine lungworm</name>
    <dbReference type="NCBI Taxonomy" id="29172"/>
    <lineage>
        <taxon>Eukaryota</taxon>
        <taxon>Metazoa</taxon>
        <taxon>Ecdysozoa</taxon>
        <taxon>Nematoda</taxon>
        <taxon>Chromadorea</taxon>
        <taxon>Rhabditida</taxon>
        <taxon>Rhabditina</taxon>
        <taxon>Rhabditomorpha</taxon>
        <taxon>Strongyloidea</taxon>
        <taxon>Metastrongylidae</taxon>
        <taxon>Dictyocaulus</taxon>
    </lineage>
</organism>
<protein>
    <submittedName>
        <fullName evidence="2">Uncharacterized protein</fullName>
    </submittedName>
</protein>